<dbReference type="PANTHER" id="PTHR46112:SF3">
    <property type="entry name" value="AMINOPEPTIDASE YPDF"/>
    <property type="match status" value="1"/>
</dbReference>
<accession>B8D2E4</accession>
<dbReference type="InterPro" id="IPR050659">
    <property type="entry name" value="Peptidase_M24B"/>
</dbReference>
<dbReference type="FunFam" id="3.90.230.10:FF:000014">
    <property type="entry name" value="Aminopeptidase P family protein"/>
    <property type="match status" value="1"/>
</dbReference>
<evidence type="ECO:0000256" key="2">
    <source>
        <dbReference type="ARBA" id="ARBA00022723"/>
    </source>
</evidence>
<dbReference type="CDD" id="cd01092">
    <property type="entry name" value="APP-like"/>
    <property type="match status" value="1"/>
</dbReference>
<dbReference type="MEROPS" id="M24.008"/>
<dbReference type="SUPFAM" id="SSF55920">
    <property type="entry name" value="Creatinase/aminopeptidase"/>
    <property type="match status" value="1"/>
</dbReference>
<dbReference type="Proteomes" id="UP000000719">
    <property type="component" value="Chromosome"/>
</dbReference>
<evidence type="ECO:0000256" key="3">
    <source>
        <dbReference type="ARBA" id="ARBA00022801"/>
    </source>
</evidence>
<gene>
    <name evidence="7" type="ordered locus">Hore_06140</name>
</gene>
<protein>
    <submittedName>
        <fullName evidence="7">Peptidase M24</fullName>
    </submittedName>
</protein>
<dbReference type="PANTHER" id="PTHR46112">
    <property type="entry name" value="AMINOPEPTIDASE"/>
    <property type="match status" value="1"/>
</dbReference>
<keyword evidence="8" id="KW-1185">Reference proteome</keyword>
<dbReference type="KEGG" id="hor:Hore_06140"/>
<dbReference type="STRING" id="373903.Hore_06140"/>
<dbReference type="EMBL" id="CP001098">
    <property type="protein sequence ID" value="ACL69371.1"/>
    <property type="molecule type" value="Genomic_DNA"/>
</dbReference>
<dbReference type="eggNOG" id="COG0006">
    <property type="taxonomic scope" value="Bacteria"/>
</dbReference>
<evidence type="ECO:0000313" key="8">
    <source>
        <dbReference type="Proteomes" id="UP000000719"/>
    </source>
</evidence>
<dbReference type="InterPro" id="IPR000587">
    <property type="entry name" value="Creatinase_N"/>
</dbReference>
<evidence type="ECO:0000259" key="6">
    <source>
        <dbReference type="Pfam" id="PF01321"/>
    </source>
</evidence>
<evidence type="ECO:0000259" key="5">
    <source>
        <dbReference type="Pfam" id="PF00557"/>
    </source>
</evidence>
<evidence type="ECO:0000256" key="1">
    <source>
        <dbReference type="ARBA" id="ARBA00008766"/>
    </source>
</evidence>
<sequence>MEKRIQQLRKAMKKMDLDSLIIDSSHNRFYLTGFTGTAGRVLFTPENNYFITDFRYTEQAHEQISGFEILEVNQKAVVEISDILDQDNSSRVGFEARSVTYDVFQKYKKTFNESIKLVPTAGLVEKIRVVKDRSEVETIKKAAEIADSAFKHILDFIKPGVTEREVALELEYFMKKNGGEGNAFDFIVASGKRSSLPHGVASDKVIEDGDFVTMDFGTYYKGYCSDMTRTVIVGEPTPEQKEIYNIVLKAQNEVIKNIRAGMTCKEADAIARDIIAEHGYKDNFGHSLGHGLGVEVHEDPRVSYASDEVLKPGMVVTDEPGIYIADWGGVRIEDDLLITEDGCEVLTSSPKDLISV</sequence>
<dbReference type="PROSITE" id="PS00491">
    <property type="entry name" value="PROLINE_PEPTIDASE"/>
    <property type="match status" value="1"/>
</dbReference>
<reference evidence="7 8" key="1">
    <citation type="journal article" date="2009" name="PLoS ONE">
        <title>Genome analysis of the anaerobic thermohalophilic bacterium Halothermothrix orenii.</title>
        <authorList>
            <person name="Mavromatis K."/>
            <person name="Ivanova N."/>
            <person name="Anderson I."/>
            <person name="Lykidis A."/>
            <person name="Hooper S.D."/>
            <person name="Sun H."/>
            <person name="Kunin V."/>
            <person name="Lapidus A."/>
            <person name="Hugenholtz P."/>
            <person name="Patel B."/>
            <person name="Kyrpides N.C."/>
        </authorList>
    </citation>
    <scope>NUCLEOTIDE SEQUENCE [LARGE SCALE GENOMIC DNA]</scope>
    <source>
        <strain evidence="8">H 168 / OCM 544 / DSM 9562</strain>
    </source>
</reference>
<dbReference type="InterPro" id="IPR036005">
    <property type="entry name" value="Creatinase/aminopeptidase-like"/>
</dbReference>
<proteinExistence type="inferred from homology"/>
<dbReference type="RefSeq" id="WP_012635559.1">
    <property type="nucleotide sequence ID" value="NC_011899.1"/>
</dbReference>
<evidence type="ECO:0000313" key="7">
    <source>
        <dbReference type="EMBL" id="ACL69371.1"/>
    </source>
</evidence>
<dbReference type="Pfam" id="PF00557">
    <property type="entry name" value="Peptidase_M24"/>
    <property type="match status" value="1"/>
</dbReference>
<dbReference type="Pfam" id="PF01321">
    <property type="entry name" value="Creatinase_N"/>
    <property type="match status" value="1"/>
</dbReference>
<organism evidence="7 8">
    <name type="scientific">Halothermothrix orenii (strain H 168 / OCM 544 / DSM 9562)</name>
    <dbReference type="NCBI Taxonomy" id="373903"/>
    <lineage>
        <taxon>Bacteria</taxon>
        <taxon>Bacillati</taxon>
        <taxon>Bacillota</taxon>
        <taxon>Clostridia</taxon>
        <taxon>Halanaerobiales</taxon>
        <taxon>Halothermotrichaceae</taxon>
        <taxon>Halothermothrix</taxon>
    </lineage>
</organism>
<dbReference type="AlphaFoldDB" id="B8D2E4"/>
<dbReference type="InterPro" id="IPR000994">
    <property type="entry name" value="Pept_M24"/>
</dbReference>
<dbReference type="HOGENOM" id="CLU_017266_4_0_9"/>
<keyword evidence="2 4" id="KW-0479">Metal-binding</keyword>
<dbReference type="OrthoDB" id="9806388at2"/>
<name>B8D2E4_HALOH</name>
<feature type="domain" description="Peptidase M24" evidence="5">
    <location>
        <begin position="137"/>
        <end position="340"/>
    </location>
</feature>
<dbReference type="SUPFAM" id="SSF53092">
    <property type="entry name" value="Creatinase/prolidase N-terminal domain"/>
    <property type="match status" value="1"/>
</dbReference>
<dbReference type="GO" id="GO:0046872">
    <property type="term" value="F:metal ion binding"/>
    <property type="evidence" value="ECO:0007669"/>
    <property type="project" value="UniProtKB-KW"/>
</dbReference>
<dbReference type="GO" id="GO:0016787">
    <property type="term" value="F:hydrolase activity"/>
    <property type="evidence" value="ECO:0007669"/>
    <property type="project" value="UniProtKB-KW"/>
</dbReference>
<dbReference type="Gene3D" id="3.40.350.10">
    <property type="entry name" value="Creatinase/prolidase N-terminal domain"/>
    <property type="match status" value="1"/>
</dbReference>
<comment type="similarity">
    <text evidence="1 4">Belongs to the peptidase M24B family.</text>
</comment>
<evidence type="ECO:0000256" key="4">
    <source>
        <dbReference type="RuleBase" id="RU000590"/>
    </source>
</evidence>
<dbReference type="InterPro" id="IPR029149">
    <property type="entry name" value="Creatin/AminoP/Spt16_N"/>
</dbReference>
<dbReference type="Gene3D" id="3.90.230.10">
    <property type="entry name" value="Creatinase/methionine aminopeptidase superfamily"/>
    <property type="match status" value="1"/>
</dbReference>
<keyword evidence="3" id="KW-0378">Hydrolase</keyword>
<feature type="domain" description="Creatinase N-terminal" evidence="6">
    <location>
        <begin position="4"/>
        <end position="130"/>
    </location>
</feature>
<dbReference type="InterPro" id="IPR001131">
    <property type="entry name" value="Peptidase_M24B_aminopep-P_CS"/>
</dbReference>